<sequence length="389" mass="43394">MTVSRETWPMVRLGDVCDRKIGKWDLGTRKKYVDISSVDSISKKIIDARYVDPEEAPSRARQVVQEGDVLVSTVRPNLNAVALVSSSLDGHVTSTGFCVLRPDKTILNSTFLFSFVQTNYFIEQCVKTATGISYPATTATKILDIKIPLPPLAEQRRIAEILEVTNQRLNATQKQLEELDAIRNSLIREIDDLTASTCRLEEIAAVSGGLSLSSKRAKNPIEANYLRVANVQRNSIDLGEVKTIRVTEREFDRCLVADGDILMLEANANPREVGRAAIISPGDHRFVFQNHLFRVRSIATSPIVLNALLSAPSVRLQLIRCVKTTSGLNTMTINQARDLLIPDLPTIDQERFESQLLKIEELRGKIRTRIRLLEELHQSLSARALAGQL</sequence>
<evidence type="ECO:0000259" key="5">
    <source>
        <dbReference type="Pfam" id="PF01420"/>
    </source>
</evidence>
<evidence type="ECO:0000256" key="2">
    <source>
        <dbReference type="ARBA" id="ARBA00022747"/>
    </source>
</evidence>
<evidence type="ECO:0000256" key="3">
    <source>
        <dbReference type="ARBA" id="ARBA00023125"/>
    </source>
</evidence>
<gene>
    <name evidence="6" type="ORF">HW450_07400</name>
</gene>
<dbReference type="Gene3D" id="3.90.220.20">
    <property type="entry name" value="DNA methylase specificity domains"/>
    <property type="match status" value="2"/>
</dbReference>
<name>A0A7G5FC66_9CORY</name>
<evidence type="ECO:0000256" key="1">
    <source>
        <dbReference type="ARBA" id="ARBA00010923"/>
    </source>
</evidence>
<dbReference type="REBASE" id="438894">
    <property type="entry name" value="S.Csp612ORF7395P"/>
</dbReference>
<dbReference type="GO" id="GO:0004519">
    <property type="term" value="F:endonuclease activity"/>
    <property type="evidence" value="ECO:0007669"/>
    <property type="project" value="UniProtKB-KW"/>
</dbReference>
<dbReference type="InterPro" id="IPR052021">
    <property type="entry name" value="Type-I_RS_S_subunit"/>
</dbReference>
<keyword evidence="2" id="KW-0680">Restriction system</keyword>
<dbReference type="PANTHER" id="PTHR30408:SF12">
    <property type="entry name" value="TYPE I RESTRICTION ENZYME MJAVIII SPECIFICITY SUBUNIT"/>
    <property type="match status" value="1"/>
</dbReference>
<dbReference type="Proteomes" id="UP000515570">
    <property type="component" value="Chromosome"/>
</dbReference>
<keyword evidence="3" id="KW-0238">DNA-binding</keyword>
<keyword evidence="6" id="KW-0378">Hydrolase</keyword>
<dbReference type="GO" id="GO:0003677">
    <property type="term" value="F:DNA binding"/>
    <property type="evidence" value="ECO:0007669"/>
    <property type="project" value="UniProtKB-KW"/>
</dbReference>
<keyword evidence="6" id="KW-0255">Endonuclease</keyword>
<keyword evidence="4" id="KW-0175">Coiled coil</keyword>
<accession>A0A7G5FC66</accession>
<dbReference type="GO" id="GO:0009307">
    <property type="term" value="P:DNA restriction-modification system"/>
    <property type="evidence" value="ECO:0007669"/>
    <property type="project" value="UniProtKB-KW"/>
</dbReference>
<protein>
    <submittedName>
        <fullName evidence="6">Restriction endonuclease subunit S</fullName>
    </submittedName>
</protein>
<organism evidence="6 7">
    <name type="scientific">Corynebacterium hindlerae</name>
    <dbReference type="NCBI Taxonomy" id="699041"/>
    <lineage>
        <taxon>Bacteria</taxon>
        <taxon>Bacillati</taxon>
        <taxon>Actinomycetota</taxon>
        <taxon>Actinomycetes</taxon>
        <taxon>Mycobacteriales</taxon>
        <taxon>Corynebacteriaceae</taxon>
        <taxon>Corynebacterium</taxon>
    </lineage>
</organism>
<dbReference type="PANTHER" id="PTHR30408">
    <property type="entry name" value="TYPE-1 RESTRICTION ENZYME ECOKI SPECIFICITY PROTEIN"/>
    <property type="match status" value="1"/>
</dbReference>
<dbReference type="RefSeq" id="WP_182385016.1">
    <property type="nucleotide sequence ID" value="NZ_CP059833.1"/>
</dbReference>
<evidence type="ECO:0000313" key="7">
    <source>
        <dbReference type="Proteomes" id="UP000515570"/>
    </source>
</evidence>
<dbReference type="InterPro" id="IPR000055">
    <property type="entry name" value="Restrct_endonuc_typeI_TRD"/>
</dbReference>
<feature type="coiled-coil region" evidence="4">
    <location>
        <begin position="159"/>
        <end position="196"/>
    </location>
</feature>
<evidence type="ECO:0000256" key="4">
    <source>
        <dbReference type="SAM" id="Coils"/>
    </source>
</evidence>
<dbReference type="SUPFAM" id="SSF116734">
    <property type="entry name" value="DNA methylase specificity domain"/>
    <property type="match status" value="2"/>
</dbReference>
<dbReference type="AlphaFoldDB" id="A0A7G5FC66"/>
<keyword evidence="7" id="KW-1185">Reference proteome</keyword>
<feature type="domain" description="Type I restriction modification DNA specificity" evidence="5">
    <location>
        <begin position="6"/>
        <end position="177"/>
    </location>
</feature>
<dbReference type="EMBL" id="CP059833">
    <property type="protein sequence ID" value="QMV84207.1"/>
    <property type="molecule type" value="Genomic_DNA"/>
</dbReference>
<reference evidence="6 7" key="1">
    <citation type="submission" date="2020-07" db="EMBL/GenBank/DDBJ databases">
        <title>non toxigenic Corynebacterium sp. nov from a clinical source.</title>
        <authorList>
            <person name="Bernier A.-M."/>
            <person name="Bernard K."/>
        </authorList>
    </citation>
    <scope>NUCLEOTIDE SEQUENCE [LARGE SCALE GENOMIC DNA]</scope>
    <source>
        <strain evidence="7">NML 93-0612</strain>
    </source>
</reference>
<dbReference type="Pfam" id="PF01420">
    <property type="entry name" value="Methylase_S"/>
    <property type="match status" value="1"/>
</dbReference>
<evidence type="ECO:0000313" key="6">
    <source>
        <dbReference type="EMBL" id="QMV84207.1"/>
    </source>
</evidence>
<proteinExistence type="inferred from homology"/>
<keyword evidence="6" id="KW-0540">Nuclease</keyword>
<dbReference type="InterPro" id="IPR044946">
    <property type="entry name" value="Restrct_endonuc_typeI_TRD_sf"/>
</dbReference>
<comment type="similarity">
    <text evidence="1">Belongs to the type-I restriction system S methylase family.</text>
</comment>